<dbReference type="SUPFAM" id="SSF109998">
    <property type="entry name" value="Triger factor/SurA peptide-binding domain-like"/>
    <property type="match status" value="1"/>
</dbReference>
<dbReference type="KEGG" id="pib:BBD41_20225"/>
<reference evidence="2" key="1">
    <citation type="submission" date="2016-08" db="EMBL/GenBank/DDBJ databases">
        <title>Complete Genome Seqeunce of Paenibacillus sp. nov. IHBB 9852 from high altitute lake of Indian trans-Himalayas.</title>
        <authorList>
            <person name="Kiran S."/>
            <person name="Swarnkar M.K."/>
            <person name="Rana A."/>
            <person name="Tewari R."/>
            <person name="Gulati A."/>
        </authorList>
    </citation>
    <scope>NUCLEOTIDE SEQUENCE [LARGE SCALE GENOMIC DNA]</scope>
    <source>
        <strain evidence="2">IHBB 9852</strain>
    </source>
</reference>
<dbReference type="Proteomes" id="UP000189059">
    <property type="component" value="Unassembled WGS sequence"/>
</dbReference>
<feature type="chain" id="PRO_5008535483" evidence="1">
    <location>
        <begin position="35"/>
        <end position="260"/>
    </location>
</feature>
<feature type="signal peptide" evidence="1">
    <location>
        <begin position="1"/>
        <end position="34"/>
    </location>
</feature>
<reference evidence="3 4" key="2">
    <citation type="submission" date="2016-12" db="EMBL/GenBank/DDBJ databases">
        <title>Genome sequencing and description of Paenibacillus sp. nov. from high altitude lake in the Indian Trans- Himalayas.</title>
        <authorList>
            <person name="Kiran S."/>
            <person name="Swarnkar M.K."/>
            <person name="Rana A."/>
            <person name="Tewari R."/>
            <person name="Gulati A."/>
        </authorList>
    </citation>
    <scope>NUCLEOTIDE SEQUENCE [LARGE SCALE GENOMIC DNA]</scope>
    <source>
        <strain evidence="3 4">IHBB 9951</strain>
    </source>
</reference>
<dbReference type="EMBL" id="CP016809">
    <property type="protein sequence ID" value="ANY74702.1"/>
    <property type="molecule type" value="Genomic_DNA"/>
</dbReference>
<dbReference type="Gene3D" id="1.10.4030.10">
    <property type="entry name" value="Porin chaperone SurA, peptide-binding domain"/>
    <property type="match status" value="1"/>
</dbReference>
<dbReference type="RefSeq" id="WP_077567872.1">
    <property type="nucleotide sequence ID" value="NZ_CP016809.1"/>
</dbReference>
<dbReference type="InterPro" id="IPR027304">
    <property type="entry name" value="Trigger_fact/SurA_dom_sf"/>
</dbReference>
<protein>
    <submittedName>
        <fullName evidence="2">Uncharacterized protein</fullName>
    </submittedName>
</protein>
<evidence type="ECO:0000313" key="4">
    <source>
        <dbReference type="Proteomes" id="UP000189059"/>
    </source>
</evidence>
<accession>A0A1B2E466</accession>
<proteinExistence type="predicted"/>
<dbReference type="AlphaFoldDB" id="A0A1B2E466"/>
<name>A0A1B2E466_9BACL</name>
<dbReference type="OrthoDB" id="2660811at2"/>
<evidence type="ECO:0000256" key="1">
    <source>
        <dbReference type="SAM" id="SignalP"/>
    </source>
</evidence>
<organism evidence="2">
    <name type="scientific">Paenibacillus ihbetae</name>
    <dbReference type="NCBI Taxonomy" id="1870820"/>
    <lineage>
        <taxon>Bacteria</taxon>
        <taxon>Bacillati</taxon>
        <taxon>Bacillota</taxon>
        <taxon>Bacilli</taxon>
        <taxon>Bacillales</taxon>
        <taxon>Paenibacillaceae</taxon>
        <taxon>Paenibacillus</taxon>
    </lineage>
</organism>
<keyword evidence="1" id="KW-0732">Signal</keyword>
<evidence type="ECO:0000313" key="3">
    <source>
        <dbReference type="EMBL" id="OOC63125.1"/>
    </source>
</evidence>
<gene>
    <name evidence="3" type="ORF">BBD40_15385</name>
    <name evidence="2" type="ORF">BBD41_20225</name>
</gene>
<keyword evidence="4" id="KW-1185">Reference proteome</keyword>
<sequence>MSSRYRNAIRLRKLSLFGLVAVLLAISACDHAPAAKTDENAQRALPELADDMPAIPTAAFTEDNKRLVRDTFDSIQSIQHQIRNQELSPWKIKTDEVRISLAEYVFTMKSKELIHALNQWNEKPSGEEVLQHMITEALTVHHAKQTGITVTQEEVRDMIDMQMRAMKDTGPKTSAEQLTLYIMEQRIRITGLSEEDFWNSEELYSAYEAAIYTNKLMGHILADEDLKGMDSYRALQAELYTDFWKKHRIQVPDLSELDPV</sequence>
<dbReference type="EMBL" id="MRVI01000001">
    <property type="protein sequence ID" value="OOC63125.1"/>
    <property type="molecule type" value="Genomic_DNA"/>
</dbReference>
<dbReference type="PROSITE" id="PS51257">
    <property type="entry name" value="PROKAR_LIPOPROTEIN"/>
    <property type="match status" value="1"/>
</dbReference>
<evidence type="ECO:0000313" key="2">
    <source>
        <dbReference type="EMBL" id="ANY74702.1"/>
    </source>
</evidence>